<dbReference type="InterPro" id="IPR010610">
    <property type="entry name" value="EryCIII-like_C"/>
</dbReference>
<dbReference type="PANTHER" id="PTHR48050">
    <property type="entry name" value="STEROL 3-BETA-GLUCOSYLTRANSFERASE"/>
    <property type="match status" value="1"/>
</dbReference>
<reference evidence="4 5" key="1">
    <citation type="submission" date="2019-01" db="EMBL/GenBank/DDBJ databases">
        <title>Draft genome sequence of Dictyobacter sp. Uno17.</title>
        <authorList>
            <person name="Wang C.M."/>
            <person name="Zheng Y."/>
            <person name="Sakai Y."/>
            <person name="Abe K."/>
            <person name="Yokota A."/>
            <person name="Yabe S."/>
        </authorList>
    </citation>
    <scope>NUCLEOTIDE SEQUENCE [LARGE SCALE GENOMIC DNA]</scope>
    <source>
        <strain evidence="4 5">Uno17</strain>
    </source>
</reference>
<dbReference type="NCBIfam" id="TIGR01426">
    <property type="entry name" value="MGT"/>
    <property type="match status" value="1"/>
</dbReference>
<proteinExistence type="inferred from homology"/>
<feature type="domain" description="Erythromycin biosynthesis protein CIII-like C-terminal" evidence="3">
    <location>
        <begin position="258"/>
        <end position="382"/>
    </location>
</feature>
<dbReference type="Gene3D" id="3.40.50.2000">
    <property type="entry name" value="Glycogen Phosphorylase B"/>
    <property type="match status" value="2"/>
</dbReference>
<protein>
    <submittedName>
        <fullName evidence="4">Putative UDP-glucosyltransferase YjiC</fullName>
    </submittedName>
</protein>
<dbReference type="CDD" id="cd03784">
    <property type="entry name" value="GT1_Gtf-like"/>
    <property type="match status" value="1"/>
</dbReference>
<dbReference type="AlphaFoldDB" id="A0A5A5TI31"/>
<evidence type="ECO:0000256" key="2">
    <source>
        <dbReference type="ARBA" id="ARBA00022679"/>
    </source>
</evidence>
<dbReference type="PANTHER" id="PTHR48050:SF13">
    <property type="entry name" value="STEROL 3-BETA-GLUCOSYLTRANSFERASE UGT80A2"/>
    <property type="match status" value="1"/>
</dbReference>
<dbReference type="GO" id="GO:0016758">
    <property type="term" value="F:hexosyltransferase activity"/>
    <property type="evidence" value="ECO:0007669"/>
    <property type="project" value="InterPro"/>
</dbReference>
<comment type="caution">
    <text evidence="4">The sequence shown here is derived from an EMBL/GenBank/DDBJ whole genome shotgun (WGS) entry which is preliminary data.</text>
</comment>
<evidence type="ECO:0000259" key="3">
    <source>
        <dbReference type="Pfam" id="PF06722"/>
    </source>
</evidence>
<evidence type="ECO:0000313" key="4">
    <source>
        <dbReference type="EMBL" id="GCF11261.1"/>
    </source>
</evidence>
<evidence type="ECO:0000256" key="1">
    <source>
        <dbReference type="ARBA" id="ARBA00009995"/>
    </source>
</evidence>
<dbReference type="RefSeq" id="WP_149404098.1">
    <property type="nucleotide sequence ID" value="NZ_BIXY01000101.1"/>
</dbReference>
<accession>A0A5A5TI31</accession>
<dbReference type="SUPFAM" id="SSF53756">
    <property type="entry name" value="UDP-Glycosyltransferase/glycogen phosphorylase"/>
    <property type="match status" value="1"/>
</dbReference>
<dbReference type="Pfam" id="PF06722">
    <property type="entry name" value="EryCIII-like_C"/>
    <property type="match status" value="1"/>
</dbReference>
<dbReference type="EMBL" id="BIXY01000101">
    <property type="protein sequence ID" value="GCF11261.1"/>
    <property type="molecule type" value="Genomic_DNA"/>
</dbReference>
<keyword evidence="2 4" id="KW-0808">Transferase</keyword>
<dbReference type="InterPro" id="IPR006326">
    <property type="entry name" value="UDPGT_MGT-like"/>
</dbReference>
<dbReference type="InterPro" id="IPR002213">
    <property type="entry name" value="UDP_glucos_trans"/>
</dbReference>
<sequence length="408" mass="45466">MKYILANVPGFGHVNPTLPVVEELVARGEEVVYYVPDTFKEAVESVGATFHPYELDLSNMVPPTGMGLGGPMSGIQIQNALPFRMIKESQRILPQVLEQLRQERPDAILYDAMCLWARIAAQVLHIPAIQLRPSYAINEHVKLFPMGQGNGAGSPIPPPFIQQIREDIAELCKQYQLPPFDLQSTLGHAESLNIVFMPRAFQPAGETFDERFVFVGPSLRPRHEKSDFPLQELAGEPVLYISLGTVFNNQLEFFKGCIDVFGNTDQKVVLSYGKRIQPAELGPLPANFIAAAYTPQLEVLAHTDVFVTHGGMNSTMESLYNGVPMVVLPQMIEQQMTARRVSELGLGVMLESSPDATQKLREAVEHVRQDASFRARAREMQRTIQQTGGYREAADAIMDYTQKTLQRA</sequence>
<dbReference type="GO" id="GO:0008194">
    <property type="term" value="F:UDP-glycosyltransferase activity"/>
    <property type="evidence" value="ECO:0007669"/>
    <property type="project" value="InterPro"/>
</dbReference>
<keyword evidence="5" id="KW-1185">Reference proteome</keyword>
<gene>
    <name evidence="4" type="primary">yjiC</name>
    <name evidence="4" type="ORF">KDI_48250</name>
</gene>
<evidence type="ECO:0000313" key="5">
    <source>
        <dbReference type="Proteomes" id="UP000322530"/>
    </source>
</evidence>
<organism evidence="4 5">
    <name type="scientific">Dictyobacter arantiisoli</name>
    <dbReference type="NCBI Taxonomy" id="2014874"/>
    <lineage>
        <taxon>Bacteria</taxon>
        <taxon>Bacillati</taxon>
        <taxon>Chloroflexota</taxon>
        <taxon>Ktedonobacteria</taxon>
        <taxon>Ktedonobacterales</taxon>
        <taxon>Dictyobacteraceae</taxon>
        <taxon>Dictyobacter</taxon>
    </lineage>
</organism>
<name>A0A5A5TI31_9CHLR</name>
<comment type="similarity">
    <text evidence="1">Belongs to the UDP-glycosyltransferase family.</text>
</comment>
<dbReference type="InterPro" id="IPR050426">
    <property type="entry name" value="Glycosyltransferase_28"/>
</dbReference>
<dbReference type="Proteomes" id="UP000322530">
    <property type="component" value="Unassembled WGS sequence"/>
</dbReference>
<dbReference type="FunFam" id="3.40.50.2000:FF:000072">
    <property type="entry name" value="Glycosyl transferase"/>
    <property type="match status" value="1"/>
</dbReference>
<dbReference type="GO" id="GO:0017000">
    <property type="term" value="P:antibiotic biosynthetic process"/>
    <property type="evidence" value="ECO:0007669"/>
    <property type="project" value="UniProtKB-ARBA"/>
</dbReference>
<dbReference type="OrthoDB" id="140855at2"/>